<dbReference type="STRING" id="126957.T1JHX7"/>
<proteinExistence type="inferred from homology"/>
<evidence type="ECO:0000256" key="1">
    <source>
        <dbReference type="ARBA" id="ARBA00006382"/>
    </source>
</evidence>
<accession>T1JHX7</accession>
<dbReference type="SUPFAM" id="SSF53223">
    <property type="entry name" value="Aminoacid dehydrogenase-like, N-terminal domain"/>
    <property type="match status" value="1"/>
</dbReference>
<dbReference type="InterPro" id="IPR046346">
    <property type="entry name" value="Aminoacid_DH-like_N_sf"/>
</dbReference>
<dbReference type="Gene3D" id="3.40.50.10860">
    <property type="entry name" value="Leucine Dehydrogenase, chain A, domain 1"/>
    <property type="match status" value="1"/>
</dbReference>
<dbReference type="Gene3D" id="3.40.50.720">
    <property type="entry name" value="NAD(P)-binding Rossmann-like Domain"/>
    <property type="match status" value="1"/>
</dbReference>
<evidence type="ECO:0000313" key="4">
    <source>
        <dbReference type="Proteomes" id="UP000014500"/>
    </source>
</evidence>
<sequence length="383" mass="42917">MSHDFLQEISEHFAHSKHEVIFFELGKRTNLLLTSFISNSTRGQPHGGIKLRSYSSVRELVQDGIKLSQSNSVKSALADLWIGGGKGIIPEPLDRKHLNPDFRQELCFDYGDFLSGLNGCFVGSADAGLNNYDINRIHSRTRYITGMTEDIGGLGNPAVTIAKGQAIISELLDIGVGSVYATDCSQKRVDDLKDLFSEKAEGRLEIMKVPFGDNKILSRKCHIFSPCAIGNLITKDTIPLIQSRIICGLAYNQLGGGISSKLLRKEGITFVSDDIIANRMGLVHDYIEAQGRLANDPIIEKHFSRDWEYSIFAVTKKILQKAKDDDVDLEQAAKLIADQSRITKHPLWFNRTELIVKSLIENDWHKNKDFWRKRSNFPGARNV</sequence>
<dbReference type="InterPro" id="IPR006096">
    <property type="entry name" value="Glu/Leu/Phe/Val/Trp_DH_C"/>
</dbReference>
<dbReference type="HOGENOM" id="CLU_025763_0_0_1"/>
<dbReference type="InterPro" id="IPR036291">
    <property type="entry name" value="NAD(P)-bd_dom_sf"/>
</dbReference>
<dbReference type="EMBL" id="AFFK01015414">
    <property type="status" value="NOT_ANNOTATED_CDS"/>
    <property type="molecule type" value="Genomic_DNA"/>
</dbReference>
<name>T1JHX7_STRMM</name>
<comment type="similarity">
    <text evidence="1">Belongs to the Glu/Leu/Phe/Val dehydrogenases family.</text>
</comment>
<dbReference type="PhylomeDB" id="T1JHX7"/>
<reference evidence="3" key="2">
    <citation type="submission" date="2015-02" db="UniProtKB">
        <authorList>
            <consortium name="EnsemblMetazoa"/>
        </authorList>
    </citation>
    <scope>IDENTIFICATION</scope>
</reference>
<dbReference type="EnsemblMetazoa" id="SMAR013458-RA">
    <property type="protein sequence ID" value="SMAR013458-PA"/>
    <property type="gene ID" value="SMAR013458"/>
</dbReference>
<organism evidence="3 4">
    <name type="scientific">Strigamia maritima</name>
    <name type="common">European centipede</name>
    <name type="synonym">Geophilus maritimus</name>
    <dbReference type="NCBI Taxonomy" id="126957"/>
    <lineage>
        <taxon>Eukaryota</taxon>
        <taxon>Metazoa</taxon>
        <taxon>Ecdysozoa</taxon>
        <taxon>Arthropoda</taxon>
        <taxon>Myriapoda</taxon>
        <taxon>Chilopoda</taxon>
        <taxon>Pleurostigmophora</taxon>
        <taxon>Geophilomorpha</taxon>
        <taxon>Linotaeniidae</taxon>
        <taxon>Strigamia</taxon>
    </lineage>
</organism>
<dbReference type="Pfam" id="PF00208">
    <property type="entry name" value="ELFV_dehydrog"/>
    <property type="match status" value="1"/>
</dbReference>
<protein>
    <recommendedName>
        <fullName evidence="2">Glutamate/phenylalanine/leucine/valine/L-tryptophan dehydrogenase C-terminal domain-containing protein</fullName>
    </recommendedName>
</protein>
<keyword evidence="4" id="KW-1185">Reference proteome</keyword>
<dbReference type="InterPro" id="IPR016211">
    <property type="entry name" value="Glu/Phe/Leu/Val/Trp_DH_bac/arc"/>
</dbReference>
<dbReference type="Proteomes" id="UP000014500">
    <property type="component" value="Unassembled WGS sequence"/>
</dbReference>
<dbReference type="GO" id="GO:0016639">
    <property type="term" value="F:oxidoreductase activity, acting on the CH-NH2 group of donors, NAD or NADP as acceptor"/>
    <property type="evidence" value="ECO:0007669"/>
    <property type="project" value="InterPro"/>
</dbReference>
<reference evidence="4" key="1">
    <citation type="submission" date="2011-05" db="EMBL/GenBank/DDBJ databases">
        <authorList>
            <person name="Richards S.R."/>
            <person name="Qu J."/>
            <person name="Jiang H."/>
            <person name="Jhangiani S.N."/>
            <person name="Agravi P."/>
            <person name="Goodspeed R."/>
            <person name="Gross S."/>
            <person name="Mandapat C."/>
            <person name="Jackson L."/>
            <person name="Mathew T."/>
            <person name="Pu L."/>
            <person name="Thornton R."/>
            <person name="Saada N."/>
            <person name="Wilczek-Boney K.B."/>
            <person name="Lee S."/>
            <person name="Kovar C."/>
            <person name="Wu Y."/>
            <person name="Scherer S.E."/>
            <person name="Worley K.C."/>
            <person name="Muzny D.M."/>
            <person name="Gibbs R."/>
        </authorList>
    </citation>
    <scope>NUCLEOTIDE SEQUENCE</scope>
    <source>
        <strain evidence="4">Brora</strain>
    </source>
</reference>
<dbReference type="PANTHER" id="PTHR42722:SF1">
    <property type="entry name" value="VALINE DEHYDROGENASE"/>
    <property type="match status" value="1"/>
</dbReference>
<dbReference type="SUPFAM" id="SSF51735">
    <property type="entry name" value="NAD(P)-binding Rossmann-fold domains"/>
    <property type="match status" value="1"/>
</dbReference>
<feature type="domain" description="Glutamate/phenylalanine/leucine/valine/L-tryptophan dehydrogenase C-terminal" evidence="2">
    <location>
        <begin position="154"/>
        <end position="337"/>
    </location>
</feature>
<dbReference type="AlphaFoldDB" id="T1JHX7"/>
<evidence type="ECO:0000313" key="3">
    <source>
        <dbReference type="EnsemblMetazoa" id="SMAR013458-PA"/>
    </source>
</evidence>
<dbReference type="eggNOG" id="ENOG502SBQJ">
    <property type="taxonomic scope" value="Eukaryota"/>
</dbReference>
<dbReference type="OMA" id="TAFLWRT"/>
<dbReference type="PANTHER" id="PTHR42722">
    <property type="entry name" value="LEUCINE DEHYDROGENASE"/>
    <property type="match status" value="1"/>
</dbReference>
<evidence type="ECO:0000259" key="2">
    <source>
        <dbReference type="Pfam" id="PF00208"/>
    </source>
</evidence>
<dbReference type="GO" id="GO:0006520">
    <property type="term" value="P:amino acid metabolic process"/>
    <property type="evidence" value="ECO:0007669"/>
    <property type="project" value="InterPro"/>
</dbReference>